<comment type="similarity">
    <text evidence="1">Belongs to the 4-hydroxybenzoyl-CoA thioesterase family.</text>
</comment>
<gene>
    <name evidence="3" type="ORF">FRX97_09190</name>
</gene>
<reference evidence="3 4" key="1">
    <citation type="submission" date="2019-08" db="EMBL/GenBank/DDBJ databases">
        <title>Genome of Luteibaculum oceani JCM 18817.</title>
        <authorList>
            <person name="Bowman J.P."/>
        </authorList>
    </citation>
    <scope>NUCLEOTIDE SEQUENCE [LARGE SCALE GENOMIC DNA]</scope>
    <source>
        <strain evidence="3 4">JCM 18817</strain>
    </source>
</reference>
<evidence type="ECO:0000313" key="3">
    <source>
        <dbReference type="EMBL" id="TXC77030.1"/>
    </source>
</evidence>
<dbReference type="EMBL" id="VORB01000008">
    <property type="protein sequence ID" value="TXC77030.1"/>
    <property type="molecule type" value="Genomic_DNA"/>
</dbReference>
<keyword evidence="2" id="KW-0378">Hydrolase</keyword>
<organism evidence="3 4">
    <name type="scientific">Luteibaculum oceani</name>
    <dbReference type="NCBI Taxonomy" id="1294296"/>
    <lineage>
        <taxon>Bacteria</taxon>
        <taxon>Pseudomonadati</taxon>
        <taxon>Bacteroidota</taxon>
        <taxon>Flavobacteriia</taxon>
        <taxon>Flavobacteriales</taxon>
        <taxon>Luteibaculaceae</taxon>
        <taxon>Luteibaculum</taxon>
    </lineage>
</organism>
<evidence type="ECO:0000313" key="4">
    <source>
        <dbReference type="Proteomes" id="UP000321168"/>
    </source>
</evidence>
<dbReference type="InterPro" id="IPR029069">
    <property type="entry name" value="HotDog_dom_sf"/>
</dbReference>
<name>A0A5C6UWS0_9FLAO</name>
<dbReference type="PANTHER" id="PTHR31793:SF24">
    <property type="entry name" value="LONG-CHAIN ACYL-COA THIOESTERASE FADM"/>
    <property type="match status" value="1"/>
</dbReference>
<accession>A0A5C6UWS0</accession>
<proteinExistence type="inferred from homology"/>
<dbReference type="AlphaFoldDB" id="A0A5C6UWS0"/>
<dbReference type="Proteomes" id="UP000321168">
    <property type="component" value="Unassembled WGS sequence"/>
</dbReference>
<dbReference type="InterPro" id="IPR050563">
    <property type="entry name" value="4-hydroxybenzoyl-CoA_TE"/>
</dbReference>
<evidence type="ECO:0000256" key="1">
    <source>
        <dbReference type="ARBA" id="ARBA00005953"/>
    </source>
</evidence>
<dbReference type="OrthoDB" id="9801517at2"/>
<dbReference type="GO" id="GO:0047617">
    <property type="term" value="F:fatty acyl-CoA hydrolase activity"/>
    <property type="evidence" value="ECO:0007669"/>
    <property type="project" value="TreeGrafter"/>
</dbReference>
<dbReference type="Gene3D" id="3.10.129.10">
    <property type="entry name" value="Hotdog Thioesterase"/>
    <property type="match status" value="1"/>
</dbReference>
<dbReference type="SUPFAM" id="SSF54637">
    <property type="entry name" value="Thioesterase/thiol ester dehydrase-isomerase"/>
    <property type="match status" value="1"/>
</dbReference>
<protein>
    <submittedName>
        <fullName evidence="3">Acyl-CoA thioesterase</fullName>
    </submittedName>
</protein>
<dbReference type="InterPro" id="IPR006684">
    <property type="entry name" value="YbgC/YbaW"/>
</dbReference>
<comment type="caution">
    <text evidence="3">The sequence shown here is derived from an EMBL/GenBank/DDBJ whole genome shotgun (WGS) entry which is preliminary data.</text>
</comment>
<dbReference type="PANTHER" id="PTHR31793">
    <property type="entry name" value="4-HYDROXYBENZOYL-COA THIOESTERASE FAMILY MEMBER"/>
    <property type="match status" value="1"/>
</dbReference>
<dbReference type="NCBIfam" id="TIGR00051">
    <property type="entry name" value="YbgC/FadM family acyl-CoA thioesterase"/>
    <property type="match status" value="1"/>
</dbReference>
<dbReference type="RefSeq" id="WP_147014918.1">
    <property type="nucleotide sequence ID" value="NZ_VORB01000008.1"/>
</dbReference>
<dbReference type="Pfam" id="PF13279">
    <property type="entry name" value="4HBT_2"/>
    <property type="match status" value="1"/>
</dbReference>
<dbReference type="CDD" id="cd00586">
    <property type="entry name" value="4HBT"/>
    <property type="match status" value="1"/>
</dbReference>
<sequence>MKHTTELKIRGYHLDGYGHVNNARYLELLEEARWQYLDIINAKSYFEERNLAFVVVNINISYKYPITQGQTLRIETEPSKKGNTSWIFHQIGYLNDSSTQVIDAVVTFVLLDAKTGKPVKVNEEMQEVLLPR</sequence>
<keyword evidence="4" id="KW-1185">Reference proteome</keyword>
<evidence type="ECO:0000256" key="2">
    <source>
        <dbReference type="ARBA" id="ARBA00022801"/>
    </source>
</evidence>